<evidence type="ECO:0000256" key="2">
    <source>
        <dbReference type="ARBA" id="ARBA00009254"/>
    </source>
</evidence>
<evidence type="ECO:0000256" key="6">
    <source>
        <dbReference type="ARBA" id="ARBA00035289"/>
    </source>
</evidence>
<dbReference type="PANTHER" id="PTHR21183:SF18">
    <property type="entry name" value="LARGE RIBOSOMAL SUBUNIT PROTEIN UL29M"/>
    <property type="match status" value="1"/>
</dbReference>
<dbReference type="AlphaFoldDB" id="A0AAF0IX89"/>
<name>A0AAF0IX89_9BASI</name>
<proteinExistence type="inferred from homology"/>
<gene>
    <name evidence="8" type="primary">MRPL4</name>
    <name evidence="8" type="ORF">MEQU1_000264</name>
</gene>
<evidence type="ECO:0000256" key="1">
    <source>
        <dbReference type="ARBA" id="ARBA00004173"/>
    </source>
</evidence>
<evidence type="ECO:0000256" key="3">
    <source>
        <dbReference type="ARBA" id="ARBA00022980"/>
    </source>
</evidence>
<comment type="subcellular location">
    <subcellularLocation>
        <location evidence="1">Mitochondrion</location>
    </subcellularLocation>
</comment>
<dbReference type="GO" id="GO:0005762">
    <property type="term" value="C:mitochondrial large ribosomal subunit"/>
    <property type="evidence" value="ECO:0007669"/>
    <property type="project" value="TreeGrafter"/>
</dbReference>
<dbReference type="Pfam" id="PF06984">
    <property type="entry name" value="MRP-L47"/>
    <property type="match status" value="1"/>
</dbReference>
<evidence type="ECO:0000313" key="9">
    <source>
        <dbReference type="Proteomes" id="UP001214415"/>
    </source>
</evidence>
<reference evidence="8" key="1">
    <citation type="submission" date="2023-03" db="EMBL/GenBank/DDBJ databases">
        <title>Mating type loci evolution in Malassezia.</title>
        <authorList>
            <person name="Coelho M.A."/>
        </authorList>
    </citation>
    <scope>NUCLEOTIDE SEQUENCE</scope>
    <source>
        <strain evidence="8">CBS 12830</strain>
    </source>
</reference>
<evidence type="ECO:0000256" key="5">
    <source>
        <dbReference type="ARBA" id="ARBA00023274"/>
    </source>
</evidence>
<keyword evidence="9" id="KW-1185">Reference proteome</keyword>
<keyword evidence="4" id="KW-0496">Mitochondrion</keyword>
<dbReference type="EMBL" id="CP119900">
    <property type="protein sequence ID" value="WFD21609.1"/>
    <property type="molecule type" value="Genomic_DNA"/>
</dbReference>
<evidence type="ECO:0000256" key="4">
    <source>
        <dbReference type="ARBA" id="ARBA00023128"/>
    </source>
</evidence>
<dbReference type="Proteomes" id="UP001214415">
    <property type="component" value="Chromosome 1"/>
</dbReference>
<evidence type="ECO:0000256" key="7">
    <source>
        <dbReference type="ARBA" id="ARBA00035399"/>
    </source>
</evidence>
<keyword evidence="5" id="KW-0687">Ribonucleoprotein</keyword>
<dbReference type="GO" id="GO:0003735">
    <property type="term" value="F:structural constituent of ribosome"/>
    <property type="evidence" value="ECO:0007669"/>
    <property type="project" value="InterPro"/>
</dbReference>
<protein>
    <recommendedName>
        <fullName evidence="6">Large ribosomal subunit protein uL29m</fullName>
    </recommendedName>
    <alternativeName>
        <fullName evidence="7">54S ribosomal protein L4, mitochondrial</fullName>
    </alternativeName>
</protein>
<comment type="similarity">
    <text evidence="2">Belongs to the universal ribosomal protein uL29 family.</text>
</comment>
<keyword evidence="3 8" id="KW-0689">Ribosomal protein</keyword>
<dbReference type="GO" id="GO:0032543">
    <property type="term" value="P:mitochondrial translation"/>
    <property type="evidence" value="ECO:0007669"/>
    <property type="project" value="TreeGrafter"/>
</dbReference>
<dbReference type="Gene3D" id="6.10.330.20">
    <property type="match status" value="1"/>
</dbReference>
<dbReference type="InterPro" id="IPR038340">
    <property type="entry name" value="MRP-L47_sf"/>
</dbReference>
<organism evidence="8 9">
    <name type="scientific">Malassezia equina</name>
    <dbReference type="NCBI Taxonomy" id="1381935"/>
    <lineage>
        <taxon>Eukaryota</taxon>
        <taxon>Fungi</taxon>
        <taxon>Dikarya</taxon>
        <taxon>Basidiomycota</taxon>
        <taxon>Ustilaginomycotina</taxon>
        <taxon>Malasseziomycetes</taxon>
        <taxon>Malasseziales</taxon>
        <taxon>Malasseziaceae</taxon>
        <taxon>Malassezia</taxon>
    </lineage>
</organism>
<evidence type="ECO:0000313" key="8">
    <source>
        <dbReference type="EMBL" id="WFD21609.1"/>
    </source>
</evidence>
<dbReference type="PANTHER" id="PTHR21183">
    <property type="entry name" value="RIBOSOMAL PROTEIN L47, MITOCHONDRIAL-RELATED"/>
    <property type="match status" value="1"/>
</dbReference>
<accession>A0AAF0IX89</accession>
<dbReference type="InterPro" id="IPR010729">
    <property type="entry name" value="Ribosomal_uL29_mit"/>
</dbReference>
<sequence>MTLLRPVLDKSWRAGVRTISTSALCAQAPRPLRMIPKAHVLAGTLAPKTPLDVAKAYPDHPLMQFFQQVPVEVAKEGTSGRHADERESIPVPQAVSEADLSHDYSSRAWLAPELRRKSSADLHTLWYVLLMERNRLATSWEEIKRHNAEGSAQMLGSSLRYRHHRVRKSMARIKFVLNERRLALMEAQNRVREEVGIPTEEDEGDLFEQTPASS</sequence>